<proteinExistence type="predicted"/>
<evidence type="ECO:0000313" key="1">
    <source>
        <dbReference type="EMBL" id="NEZ60145.1"/>
    </source>
</evidence>
<protein>
    <submittedName>
        <fullName evidence="1">Uncharacterized protein</fullName>
    </submittedName>
</protein>
<dbReference type="RefSeq" id="WP_163702810.1">
    <property type="nucleotide sequence ID" value="NZ_QXHD01000004.1"/>
</dbReference>
<keyword evidence="2" id="KW-1185">Reference proteome</keyword>
<organism evidence="1 2">
    <name type="scientific">Adonisia turfae CCMR0081</name>
    <dbReference type="NCBI Taxonomy" id="2292702"/>
    <lineage>
        <taxon>Bacteria</taxon>
        <taxon>Bacillati</taxon>
        <taxon>Cyanobacteriota</taxon>
        <taxon>Adonisia</taxon>
        <taxon>Adonisia turfae</taxon>
    </lineage>
</organism>
<dbReference type="EMBL" id="QXHD01000004">
    <property type="protein sequence ID" value="NEZ60145.1"/>
    <property type="molecule type" value="Genomic_DNA"/>
</dbReference>
<sequence length="102" mass="11470">MAIPISRADIPDSALTDLETLAVWVCSTLEFMANGRRYQEAEGLNVFQYDKSLFRSYTEQNIASFRINVSLQPNFTSTEYPSLWAAVQPELDGTIPGSYLQV</sequence>
<reference evidence="1 2" key="1">
    <citation type="journal article" date="2020" name="Microb. Ecol.">
        <title>Ecogenomics of the Marine Benthic Filamentous Cyanobacterium Adonisia.</title>
        <authorList>
            <person name="Walter J.M."/>
            <person name="Coutinho F.H."/>
            <person name="Leomil L."/>
            <person name="Hargreaves P.I."/>
            <person name="Campeao M.E."/>
            <person name="Vieira V.V."/>
            <person name="Silva B.S."/>
            <person name="Fistarol G.O."/>
            <person name="Salomon P.S."/>
            <person name="Sawabe T."/>
            <person name="Mino S."/>
            <person name="Hosokawa M."/>
            <person name="Miyashita H."/>
            <person name="Maruyama F."/>
            <person name="van Verk M.C."/>
            <person name="Dutilh B.E."/>
            <person name="Thompson C.C."/>
            <person name="Thompson F.L."/>
        </authorList>
    </citation>
    <scope>NUCLEOTIDE SEQUENCE [LARGE SCALE GENOMIC DNA]</scope>
    <source>
        <strain evidence="1 2">CCMR0081</strain>
    </source>
</reference>
<name>A0A6M0RV58_9CYAN</name>
<gene>
    <name evidence="1" type="ORF">DXZ20_31770</name>
</gene>
<dbReference type="AlphaFoldDB" id="A0A6M0RV58"/>
<evidence type="ECO:0000313" key="2">
    <source>
        <dbReference type="Proteomes" id="UP000481033"/>
    </source>
</evidence>
<accession>A0A6M0RV58</accession>
<comment type="caution">
    <text evidence="1">The sequence shown here is derived from an EMBL/GenBank/DDBJ whole genome shotgun (WGS) entry which is preliminary data.</text>
</comment>
<dbReference type="Proteomes" id="UP000481033">
    <property type="component" value="Unassembled WGS sequence"/>
</dbReference>